<dbReference type="GO" id="GO:0005886">
    <property type="term" value="C:plasma membrane"/>
    <property type="evidence" value="ECO:0007669"/>
    <property type="project" value="TreeGrafter"/>
</dbReference>
<dbReference type="InterPro" id="IPR001036">
    <property type="entry name" value="Acrflvin-R"/>
</dbReference>
<keyword evidence="1" id="KW-0472">Membrane</keyword>
<dbReference type="PANTHER" id="PTHR32063">
    <property type="match status" value="1"/>
</dbReference>
<dbReference type="EMBL" id="AYLO01000002">
    <property type="protein sequence ID" value="ESS74137.1"/>
    <property type="molecule type" value="Genomic_DNA"/>
</dbReference>
<comment type="caution">
    <text evidence="2">The sequence shown here is derived from an EMBL/GenBank/DDBJ whole genome shotgun (WGS) entry which is preliminary data.</text>
</comment>
<feature type="transmembrane region" description="Helical" evidence="1">
    <location>
        <begin position="69"/>
        <end position="88"/>
    </location>
</feature>
<evidence type="ECO:0000313" key="2">
    <source>
        <dbReference type="EMBL" id="ESS74137.1"/>
    </source>
</evidence>
<keyword evidence="1" id="KW-1133">Transmembrane helix</keyword>
<dbReference type="PRINTS" id="PR00702">
    <property type="entry name" value="ACRIFLAVINRP"/>
</dbReference>
<protein>
    <submittedName>
        <fullName evidence="2">Heavy metal efflux pump, cobalt-zinc-cadmium</fullName>
    </submittedName>
</protein>
<feature type="transmembrane region" description="Helical" evidence="1">
    <location>
        <begin position="93"/>
        <end position="111"/>
    </location>
</feature>
<evidence type="ECO:0000256" key="1">
    <source>
        <dbReference type="SAM" id="Phobius"/>
    </source>
</evidence>
<gene>
    <name evidence="2" type="ORF">MGMO_2c00120</name>
</gene>
<feature type="transmembrane region" description="Helical" evidence="1">
    <location>
        <begin position="117"/>
        <end position="138"/>
    </location>
</feature>
<dbReference type="PATRIC" id="fig|1116472.3.peg.24"/>
<dbReference type="PANTHER" id="PTHR32063:SF17">
    <property type="entry name" value="CATION EFFLUX SYSTEM PROTEIN"/>
    <property type="match status" value="1"/>
</dbReference>
<keyword evidence="3" id="KW-1185">Reference proteome</keyword>
<proteinExistence type="predicted"/>
<dbReference type="eggNOG" id="COG3696">
    <property type="taxonomic scope" value="Bacteria"/>
</dbReference>
<dbReference type="GO" id="GO:0042910">
    <property type="term" value="F:xenobiotic transmembrane transporter activity"/>
    <property type="evidence" value="ECO:0007669"/>
    <property type="project" value="TreeGrafter"/>
</dbReference>
<organism evidence="2 3">
    <name type="scientific">Methyloglobulus morosus KoM1</name>
    <dbReference type="NCBI Taxonomy" id="1116472"/>
    <lineage>
        <taxon>Bacteria</taxon>
        <taxon>Pseudomonadati</taxon>
        <taxon>Pseudomonadota</taxon>
        <taxon>Gammaproteobacteria</taxon>
        <taxon>Methylococcales</taxon>
        <taxon>Methylococcaceae</taxon>
        <taxon>Methyloglobulus</taxon>
    </lineage>
</organism>
<dbReference type="SUPFAM" id="SSF82866">
    <property type="entry name" value="Multidrug efflux transporter AcrB transmembrane domain"/>
    <property type="match status" value="1"/>
</dbReference>
<sequence length="163" mass="17695">MPAGILSKDRKNESVEGIVLMRRGENTSDVLSHVKAVITELNQVDLPEGVSVQPFYDRSQLVENTLHTVGHSVLLGISLVTLVLLIFLGRPKLALLVALTIPFSLLFALVLMKAFGIPIGLLSIGAIDFGIIVDGSVIMAENIAHRLHDATKKHDTTVLPRRC</sequence>
<accession>V5C6T0</accession>
<dbReference type="Gene3D" id="1.20.1640.10">
    <property type="entry name" value="Multidrug efflux transporter AcrB transmembrane domain"/>
    <property type="match status" value="1"/>
</dbReference>
<dbReference type="Gene3D" id="3.30.70.1320">
    <property type="entry name" value="Multidrug efflux transporter AcrB pore domain like"/>
    <property type="match status" value="1"/>
</dbReference>
<evidence type="ECO:0000313" key="3">
    <source>
        <dbReference type="Proteomes" id="UP000017842"/>
    </source>
</evidence>
<dbReference type="Pfam" id="PF00873">
    <property type="entry name" value="ACR_tran"/>
    <property type="match status" value="1"/>
</dbReference>
<dbReference type="STRING" id="1116472.MGMO_2c00120"/>
<name>V5C6T0_9GAMM</name>
<dbReference type="AlphaFoldDB" id="V5C6T0"/>
<keyword evidence="1" id="KW-0812">Transmembrane</keyword>
<reference evidence="2 3" key="1">
    <citation type="journal article" date="2013" name="Genome Announc.">
        <title>Draft Genome Sequence of the Methanotrophic Gammaproteobacterium Methyloglobulus morosus DSM 22980 Strain KoM1.</title>
        <authorList>
            <person name="Poehlein A."/>
            <person name="Deutzmann J.S."/>
            <person name="Daniel R."/>
            <person name="Simeonova D.D."/>
        </authorList>
    </citation>
    <scope>NUCLEOTIDE SEQUENCE [LARGE SCALE GENOMIC DNA]</scope>
    <source>
        <strain evidence="2 3">KoM1</strain>
    </source>
</reference>
<dbReference type="Proteomes" id="UP000017842">
    <property type="component" value="Unassembled WGS sequence"/>
</dbReference>